<evidence type="ECO:0000256" key="5">
    <source>
        <dbReference type="ARBA" id="ARBA00022989"/>
    </source>
</evidence>
<dbReference type="Proteomes" id="UP000663872">
    <property type="component" value="Unassembled WGS sequence"/>
</dbReference>
<dbReference type="OrthoDB" id="10037397at2759"/>
<dbReference type="Proteomes" id="UP000663862">
    <property type="component" value="Unassembled WGS sequence"/>
</dbReference>
<evidence type="ECO:0000256" key="6">
    <source>
        <dbReference type="ARBA" id="ARBA00023136"/>
    </source>
</evidence>
<evidence type="ECO:0000313" key="15">
    <source>
        <dbReference type="EMBL" id="CAF4421606.1"/>
    </source>
</evidence>
<evidence type="ECO:0000313" key="13">
    <source>
        <dbReference type="EMBL" id="CAF3565899.1"/>
    </source>
</evidence>
<dbReference type="EMBL" id="CAJNYD010000707">
    <property type="protein sequence ID" value="CAF3290843.1"/>
    <property type="molecule type" value="Genomic_DNA"/>
</dbReference>
<dbReference type="EMBL" id="CAJOBP010001057">
    <property type="protein sequence ID" value="CAF4249602.1"/>
    <property type="molecule type" value="Genomic_DNA"/>
</dbReference>
<evidence type="ECO:0000313" key="17">
    <source>
        <dbReference type="EMBL" id="CAF4826383.1"/>
    </source>
</evidence>
<keyword evidence="4 8" id="KW-0812">Transmembrane</keyword>
<dbReference type="EMBL" id="CAJOBO010001958">
    <property type="protein sequence ID" value="CAF4421606.1"/>
    <property type="molecule type" value="Genomic_DNA"/>
</dbReference>
<accession>A0A821QMB6</accession>
<dbReference type="Proteomes" id="UP000663873">
    <property type="component" value="Unassembled WGS sequence"/>
</dbReference>
<evidence type="ECO:0000313" key="14">
    <source>
        <dbReference type="EMBL" id="CAF4249602.1"/>
    </source>
</evidence>
<dbReference type="PANTHER" id="PTHR34093">
    <property type="entry name" value="CHLORIDE CHANNEL CLIC-LIKE PROTEIN 1"/>
    <property type="match status" value="1"/>
</dbReference>
<dbReference type="EMBL" id="CAJNXB010002244">
    <property type="protein sequence ID" value="CAF3228397.1"/>
    <property type="molecule type" value="Genomic_DNA"/>
</dbReference>
<evidence type="ECO:0000313" key="18">
    <source>
        <dbReference type="EMBL" id="CAF4883604.1"/>
    </source>
</evidence>
<dbReference type="EMBL" id="CAJNYU010002590">
    <property type="protein sequence ID" value="CAF3565899.1"/>
    <property type="molecule type" value="Genomic_DNA"/>
</dbReference>
<dbReference type="Proteomes" id="UP000663851">
    <property type="component" value="Unassembled WGS sequence"/>
</dbReference>
<dbReference type="Proteomes" id="UP000663833">
    <property type="component" value="Unassembled WGS sequence"/>
</dbReference>
<dbReference type="Proteomes" id="UP000663869">
    <property type="component" value="Unassembled WGS sequence"/>
</dbReference>
<evidence type="ECO:0000313" key="10">
    <source>
        <dbReference type="EMBL" id="CAF3290843.1"/>
    </source>
</evidence>
<evidence type="ECO:0000313" key="19">
    <source>
        <dbReference type="Proteomes" id="UP000663848"/>
    </source>
</evidence>
<dbReference type="Pfam" id="PF05934">
    <property type="entry name" value="MCLC"/>
    <property type="match status" value="1"/>
</dbReference>
<feature type="transmembrane region" description="Helical" evidence="8">
    <location>
        <begin position="159"/>
        <end position="179"/>
    </location>
</feature>
<comment type="similarity">
    <text evidence="2">Belongs to the chloride channel MCLC family.</text>
</comment>
<evidence type="ECO:0000256" key="3">
    <source>
        <dbReference type="ARBA" id="ARBA00015571"/>
    </source>
</evidence>
<dbReference type="Proteomes" id="UP000663825">
    <property type="component" value="Unassembled WGS sequence"/>
</dbReference>
<keyword evidence="5 8" id="KW-1133">Transmembrane helix</keyword>
<feature type="region of interest" description="Disordered" evidence="7">
    <location>
        <begin position="364"/>
        <end position="403"/>
    </location>
</feature>
<evidence type="ECO:0000256" key="4">
    <source>
        <dbReference type="ARBA" id="ARBA00022692"/>
    </source>
</evidence>
<dbReference type="AlphaFoldDB" id="A0A821QMB6"/>
<reference evidence="17" key="1">
    <citation type="submission" date="2021-02" db="EMBL/GenBank/DDBJ databases">
        <authorList>
            <person name="Nowell W R."/>
        </authorList>
    </citation>
    <scope>NUCLEOTIDE SEQUENCE</scope>
</reference>
<protein>
    <recommendedName>
        <fullName evidence="3">Chloride channel CLIC-like protein 1</fullName>
    </recommendedName>
</protein>
<comment type="caution">
    <text evidence="17">The sequence shown here is derived from an EMBL/GenBank/DDBJ whole genome shotgun (WGS) entry which is preliminary data.</text>
</comment>
<name>A0A821QMB6_9BILA</name>
<dbReference type="EMBL" id="CAJOBQ010002100">
    <property type="protein sequence ID" value="CAF4538974.1"/>
    <property type="molecule type" value="Genomic_DNA"/>
</dbReference>
<dbReference type="Proteomes" id="UP000663838">
    <property type="component" value="Unassembled WGS sequence"/>
</dbReference>
<evidence type="ECO:0000256" key="7">
    <source>
        <dbReference type="SAM" id="MobiDB-lite"/>
    </source>
</evidence>
<feature type="transmembrane region" description="Helical" evidence="8">
    <location>
        <begin position="133"/>
        <end position="152"/>
    </location>
</feature>
<gene>
    <name evidence="13" type="ORF">FME351_LOCUS20200</name>
    <name evidence="11" type="ORF">GRG538_LOCUS10690</name>
    <name evidence="15" type="ORF">HFQ381_LOCUS21630</name>
    <name evidence="12" type="ORF">KIK155_LOCUS9704</name>
    <name evidence="10" type="ORF">LUA448_LOCUS7213</name>
    <name evidence="17" type="ORF">QYT958_LOCUS25388</name>
    <name evidence="9" type="ORF">TIS948_LOCUS13976</name>
    <name evidence="18" type="ORF">TOA249_LOCUS29447</name>
    <name evidence="16" type="ORF">TSG867_LOCUS23834</name>
    <name evidence="14" type="ORF">UJA718_LOCUS9462</name>
</gene>
<dbReference type="GO" id="GO:0016020">
    <property type="term" value="C:membrane"/>
    <property type="evidence" value="ECO:0007669"/>
    <property type="project" value="UniProtKB-SubCell"/>
</dbReference>
<evidence type="ECO:0000256" key="1">
    <source>
        <dbReference type="ARBA" id="ARBA00004141"/>
    </source>
</evidence>
<dbReference type="EMBL" id="CAJOBR010005706">
    <property type="protein sequence ID" value="CAF4826383.1"/>
    <property type="molecule type" value="Genomic_DNA"/>
</dbReference>
<keyword evidence="20" id="KW-1185">Reference proteome</keyword>
<proteinExistence type="inferred from homology"/>
<comment type="subcellular location">
    <subcellularLocation>
        <location evidence="1">Membrane</location>
        <topology evidence="1">Multi-pass membrane protein</topology>
    </subcellularLocation>
</comment>
<dbReference type="InterPro" id="IPR009231">
    <property type="entry name" value="Chloride_chnl_CLIC-like"/>
</dbReference>
<evidence type="ECO:0000313" key="11">
    <source>
        <dbReference type="EMBL" id="CAF3408622.1"/>
    </source>
</evidence>
<organism evidence="17 19">
    <name type="scientific">Rotaria socialis</name>
    <dbReference type="NCBI Taxonomy" id="392032"/>
    <lineage>
        <taxon>Eukaryota</taxon>
        <taxon>Metazoa</taxon>
        <taxon>Spiralia</taxon>
        <taxon>Gnathifera</taxon>
        <taxon>Rotifera</taxon>
        <taxon>Eurotatoria</taxon>
        <taxon>Bdelloidea</taxon>
        <taxon>Philodinida</taxon>
        <taxon>Philodinidae</taxon>
        <taxon>Rotaria</taxon>
    </lineage>
</organism>
<dbReference type="PANTHER" id="PTHR34093:SF1">
    <property type="entry name" value="CHLORIDE CHANNEL CLIC-LIKE PROTEIN 1"/>
    <property type="match status" value="1"/>
</dbReference>
<dbReference type="GO" id="GO:0005783">
    <property type="term" value="C:endoplasmic reticulum"/>
    <property type="evidence" value="ECO:0007669"/>
    <property type="project" value="TreeGrafter"/>
</dbReference>
<feature type="transmembrane region" description="Helical" evidence="8">
    <location>
        <begin position="281"/>
        <end position="302"/>
    </location>
</feature>
<evidence type="ECO:0000313" key="20">
    <source>
        <dbReference type="Proteomes" id="UP000663873"/>
    </source>
</evidence>
<dbReference type="Proteomes" id="UP000663865">
    <property type="component" value="Unassembled WGS sequence"/>
</dbReference>
<dbReference type="EMBL" id="CAJNYV010001387">
    <property type="protein sequence ID" value="CAF3418441.1"/>
    <property type="molecule type" value="Genomic_DNA"/>
</dbReference>
<evidence type="ECO:0000256" key="8">
    <source>
        <dbReference type="SAM" id="Phobius"/>
    </source>
</evidence>
<evidence type="ECO:0000256" key="2">
    <source>
        <dbReference type="ARBA" id="ARBA00005944"/>
    </source>
</evidence>
<sequence>MFNNAKDQVAEKVKEKVQKHILNVNDDRACSATFKTEYRTVLTAYRQMVKDLLEKFPSKDAKEYRIFLELSSHEFDRLDQFASKTNYEHKDVLHEVHMISDLLKRLVYKVEEDKPIFSNLTWSIWLRSCDINLIIKYILIMIMIGAISFISIRSHLRRGRWLTTFVIVGFVVSVIQNWYTLYQEAQAKVDEVLMKKIPKHCQGHPLGVWDYVKSGFGRFFLVQTNECLEYHKALRATPHSQVTPVQAVSMTFAQLFVTPLGAIGESLSQFFAGTMRHVPMVLWPLIITIILFIVIVIILMYSRYEVHLPFMMGSLRPSANAAVSMPPPPPPPPSAIADVDKLENRIKQLEQQLEEKNRALEYNAASPIRSSRSSSIEKQNQQRERSSSIRRVQIEKDDEHELQQRITTTAIGFRKDFLPD</sequence>
<feature type="compositionally biased region" description="Low complexity" evidence="7">
    <location>
        <begin position="366"/>
        <end position="376"/>
    </location>
</feature>
<feature type="compositionally biased region" description="Basic and acidic residues" evidence="7">
    <location>
        <begin position="380"/>
        <end position="403"/>
    </location>
</feature>
<keyword evidence="6 8" id="KW-0472">Membrane</keyword>
<dbReference type="GO" id="GO:0005254">
    <property type="term" value="F:chloride channel activity"/>
    <property type="evidence" value="ECO:0007669"/>
    <property type="project" value="TreeGrafter"/>
</dbReference>
<dbReference type="EMBL" id="CAJOBS010004558">
    <property type="protein sequence ID" value="CAF4883604.1"/>
    <property type="molecule type" value="Genomic_DNA"/>
</dbReference>
<evidence type="ECO:0000313" key="16">
    <source>
        <dbReference type="EMBL" id="CAF4538974.1"/>
    </source>
</evidence>
<evidence type="ECO:0000313" key="12">
    <source>
        <dbReference type="EMBL" id="CAF3418441.1"/>
    </source>
</evidence>
<evidence type="ECO:0000313" key="9">
    <source>
        <dbReference type="EMBL" id="CAF3228397.1"/>
    </source>
</evidence>
<dbReference type="EMBL" id="CAJNYT010001400">
    <property type="protein sequence ID" value="CAF3408622.1"/>
    <property type="molecule type" value="Genomic_DNA"/>
</dbReference>
<dbReference type="Proteomes" id="UP000663848">
    <property type="component" value="Unassembled WGS sequence"/>
</dbReference>